<dbReference type="PANTHER" id="PTHR42085">
    <property type="entry name" value="F-BOX DOMAIN-CONTAINING PROTEIN"/>
    <property type="match status" value="1"/>
</dbReference>
<dbReference type="Proteomes" id="UP000717696">
    <property type="component" value="Unassembled WGS sequence"/>
</dbReference>
<keyword evidence="2" id="KW-1185">Reference proteome</keyword>
<dbReference type="PANTHER" id="PTHR42085:SF2">
    <property type="entry name" value="F-BOX DOMAIN-CONTAINING PROTEIN"/>
    <property type="match status" value="1"/>
</dbReference>
<proteinExistence type="predicted"/>
<sequence length="685" mass="78432">MPGACQIRPNININTAPISLPFHGIFVIPLSYSAQIMSRDIVLPQSKAMAVATSAQDTLSLQPASSRSCPRTERQPRITDFFASTGPWKSAPRVSFLDLLKHVRERIYDESNIGGEKFINLNSWIAWTPLQWQNYDDEQLNSTSTDSDVCLCRHGAKAYPGDIEEPFPAALLWAGSRLIHDEVEAKLYAQNTFAVNLVMRDSLRPLEMLSDAALSHLRALVVSLQPCRCLTPFCDKERWVGADCNECRPWPRPLCIHFWEAIEIVGGDRRHARALGMLSRTDKQTLARWKRICGRLASHVTPGQLKFYLFAEAADLEAAHAIIDPLEDMPVLKEASICLSETLQGDQLSSLARSAALRLMNKLQCPPFRFMDLPPELHLQILNYTDLTAYRFVTWDPERKFQVGTYKWIGDTDDGPYGHLINHQCMDDGYSLNDEHFCMTWQRTAFSPRCRCHERPVNYFLVSKAFSAAARSVFYARNEFRLLPFTRLWKSERRVEWFHGSDDDFYKLPLASFLRSVPPNLTSNFTHITLVFPPLAPTYLWSEPSSRGGWDEWVQAIDDLAQRAHLPRLKLEVHFADQDPKRMERVDAVNSLTALLLQARLRQDLDTEEEMMETYERVLAPLKRLGPKLCDLFIYVAWPMYPLLGDNPFAFETGLEKEIMGQGYESYERGKYFESPYTHPIPGTL</sequence>
<evidence type="ECO:0000313" key="1">
    <source>
        <dbReference type="EMBL" id="KAH7140324.1"/>
    </source>
</evidence>
<dbReference type="EMBL" id="JAGMUU010000013">
    <property type="protein sequence ID" value="KAH7140324.1"/>
    <property type="molecule type" value="Genomic_DNA"/>
</dbReference>
<organism evidence="1 2">
    <name type="scientific">Dactylonectria estremocensis</name>
    <dbReference type="NCBI Taxonomy" id="1079267"/>
    <lineage>
        <taxon>Eukaryota</taxon>
        <taxon>Fungi</taxon>
        <taxon>Dikarya</taxon>
        <taxon>Ascomycota</taxon>
        <taxon>Pezizomycotina</taxon>
        <taxon>Sordariomycetes</taxon>
        <taxon>Hypocreomycetidae</taxon>
        <taxon>Hypocreales</taxon>
        <taxon>Nectriaceae</taxon>
        <taxon>Dactylonectria</taxon>
    </lineage>
</organism>
<protein>
    <recommendedName>
        <fullName evidence="3">F-box domain-containing protein</fullName>
    </recommendedName>
</protein>
<dbReference type="InterPro" id="IPR038883">
    <property type="entry name" value="AN11006-like"/>
</dbReference>
<name>A0A9P9ENH5_9HYPO</name>
<evidence type="ECO:0008006" key="3">
    <source>
        <dbReference type="Google" id="ProtNLM"/>
    </source>
</evidence>
<dbReference type="OrthoDB" id="5127088at2759"/>
<accession>A0A9P9ENH5</accession>
<evidence type="ECO:0000313" key="2">
    <source>
        <dbReference type="Proteomes" id="UP000717696"/>
    </source>
</evidence>
<gene>
    <name evidence="1" type="ORF">B0J13DRAFT_676689</name>
</gene>
<dbReference type="AlphaFoldDB" id="A0A9P9ENH5"/>
<comment type="caution">
    <text evidence="1">The sequence shown here is derived from an EMBL/GenBank/DDBJ whole genome shotgun (WGS) entry which is preliminary data.</text>
</comment>
<reference evidence="1" key="1">
    <citation type="journal article" date="2021" name="Nat. Commun.">
        <title>Genetic determinants of endophytism in the Arabidopsis root mycobiome.</title>
        <authorList>
            <person name="Mesny F."/>
            <person name="Miyauchi S."/>
            <person name="Thiergart T."/>
            <person name="Pickel B."/>
            <person name="Atanasova L."/>
            <person name="Karlsson M."/>
            <person name="Huettel B."/>
            <person name="Barry K.W."/>
            <person name="Haridas S."/>
            <person name="Chen C."/>
            <person name="Bauer D."/>
            <person name="Andreopoulos W."/>
            <person name="Pangilinan J."/>
            <person name="LaButti K."/>
            <person name="Riley R."/>
            <person name="Lipzen A."/>
            <person name="Clum A."/>
            <person name="Drula E."/>
            <person name="Henrissat B."/>
            <person name="Kohler A."/>
            <person name="Grigoriev I.V."/>
            <person name="Martin F.M."/>
            <person name="Hacquard S."/>
        </authorList>
    </citation>
    <scope>NUCLEOTIDE SEQUENCE</scope>
    <source>
        <strain evidence="1">MPI-CAGE-AT-0021</strain>
    </source>
</reference>